<evidence type="ECO:0000256" key="2">
    <source>
        <dbReference type="ARBA" id="ARBA00005582"/>
    </source>
</evidence>
<evidence type="ECO:0000259" key="10">
    <source>
        <dbReference type="PROSITE" id="PS50850"/>
    </source>
</evidence>
<dbReference type="InterPro" id="IPR000086">
    <property type="entry name" value="NUDIX_hydrolase_dom"/>
</dbReference>
<evidence type="ECO:0000256" key="7">
    <source>
        <dbReference type="ARBA" id="ARBA00022989"/>
    </source>
</evidence>
<dbReference type="GO" id="GO:0005886">
    <property type="term" value="C:plasma membrane"/>
    <property type="evidence" value="ECO:0007669"/>
    <property type="project" value="UniProtKB-SubCell"/>
</dbReference>
<comment type="similarity">
    <text evidence="2">Belongs to the Nudix hydrolase family.</text>
</comment>
<dbReference type="PROSITE" id="PS00216">
    <property type="entry name" value="SUGAR_TRANSPORT_1"/>
    <property type="match status" value="1"/>
</dbReference>
<dbReference type="GeneID" id="84575009"/>
<feature type="transmembrane region" description="Helical" evidence="9">
    <location>
        <begin position="19"/>
        <end position="40"/>
    </location>
</feature>
<keyword evidence="8 9" id="KW-0472">Membrane</keyword>
<dbReference type="PRINTS" id="PR01035">
    <property type="entry name" value="TCRTETA"/>
</dbReference>
<proteinExistence type="inferred from homology"/>
<dbReference type="PROSITE" id="PS00893">
    <property type="entry name" value="NUDIX_BOX"/>
    <property type="match status" value="1"/>
</dbReference>
<feature type="domain" description="Major facilitator superfamily (MFS) profile" evidence="10">
    <location>
        <begin position="18"/>
        <end position="400"/>
    </location>
</feature>
<keyword evidence="4" id="KW-1003">Cell membrane</keyword>
<dbReference type="SUPFAM" id="SSF55811">
    <property type="entry name" value="Nudix"/>
    <property type="match status" value="1"/>
</dbReference>
<keyword evidence="5 9" id="KW-0812">Transmembrane</keyword>
<comment type="subcellular location">
    <subcellularLocation>
        <location evidence="1">Cell membrane</location>
        <topology evidence="1">Multi-pass membrane protein</topology>
    </subcellularLocation>
</comment>
<dbReference type="InterPro" id="IPR005829">
    <property type="entry name" value="Sugar_transporter_CS"/>
</dbReference>
<feature type="transmembrane region" description="Helical" evidence="9">
    <location>
        <begin position="288"/>
        <end position="318"/>
    </location>
</feature>
<keyword evidence="7 9" id="KW-1133">Transmembrane helix</keyword>
<dbReference type="GO" id="GO:0022857">
    <property type="term" value="F:transmembrane transporter activity"/>
    <property type="evidence" value="ECO:0007669"/>
    <property type="project" value="InterPro"/>
</dbReference>
<dbReference type="PRINTS" id="PR00502">
    <property type="entry name" value="NUDIXFAMILY"/>
</dbReference>
<dbReference type="InterPro" id="IPR020846">
    <property type="entry name" value="MFS_dom"/>
</dbReference>
<evidence type="ECO:0000256" key="5">
    <source>
        <dbReference type="ARBA" id="ARBA00022692"/>
    </source>
</evidence>
<keyword evidence="6 12" id="KW-0378">Hydrolase</keyword>
<feature type="transmembrane region" description="Helical" evidence="9">
    <location>
        <begin position="256"/>
        <end position="276"/>
    </location>
</feature>
<comment type="similarity">
    <text evidence="3">Belongs to the major facilitator superfamily. TCR/Tet family.</text>
</comment>
<dbReference type="PROSITE" id="PS50850">
    <property type="entry name" value="MFS"/>
    <property type="match status" value="1"/>
</dbReference>
<evidence type="ECO:0000256" key="6">
    <source>
        <dbReference type="ARBA" id="ARBA00022801"/>
    </source>
</evidence>
<accession>A0A6H9XVL8</accession>
<evidence type="ECO:0000256" key="3">
    <source>
        <dbReference type="ARBA" id="ARBA00007520"/>
    </source>
</evidence>
<feature type="transmembrane region" description="Helical" evidence="9">
    <location>
        <begin position="376"/>
        <end position="393"/>
    </location>
</feature>
<protein>
    <submittedName>
        <fullName evidence="12">Multidrug resistance protein</fullName>
        <ecNumber evidence="12">3.6.1.-</ecNumber>
    </submittedName>
</protein>
<evidence type="ECO:0000256" key="1">
    <source>
        <dbReference type="ARBA" id="ARBA00004651"/>
    </source>
</evidence>
<evidence type="ECO:0000313" key="13">
    <source>
        <dbReference type="Proteomes" id="UP000249886"/>
    </source>
</evidence>
<comment type="caution">
    <text evidence="12">The sequence shown here is derived from an EMBL/GenBank/DDBJ whole genome shotgun (WGS) entry which is preliminary data.</text>
</comment>
<dbReference type="InterPro" id="IPR050189">
    <property type="entry name" value="MFS_Efflux_Transporters"/>
</dbReference>
<sequence length="530" mass="56434">MTTNSDPTARPAERIPREIWILVIAAFIIALGYGFISPILPQLATSFGVGAVAAGAVISAFSFTRLVFAPAGGKLVDKLGARWVYITGLLIVAVTTGLIAAAQEYWHLVLLRGLAGFGSTMFTVSAMGLIVRLAPPTIRGRCSGAYASGFLFGSVFGPALGSLLSVLGFRWPFLIYGLFLALASLVVWLSMPKHIGSRVAQSQDTRLELGVMEALRHPTYRAIIVTSFANGWVNFGVRVAVVPLFVEATFTHGGTIAGYVLSAYAVGNAIALQFSGRVADAIGRKPPIYCGLLVAMVFTASFGFTHSFGVLVVFSAFAGLGAGLSNPPIQAALADIIGSDRNGGKTLAAFQMAGDCGTILGPLVIGWVVQQYGYKHAFLIAGAVILVALATWLRAKETLHRPSDLGDTQLTEVVGAVITRDGRILAAQRADTHMWEFPGGKIENGETPKQALKREIREELGCVITVGDKITTTIHNNIALSTYRCTIESGEPQALEHQAIAWRVPQHLAGLDWAPADLPTVEKLTRINHI</sequence>
<dbReference type="InterPro" id="IPR020476">
    <property type="entry name" value="Nudix_hydrolase"/>
</dbReference>
<evidence type="ECO:0000259" key="11">
    <source>
        <dbReference type="PROSITE" id="PS51462"/>
    </source>
</evidence>
<evidence type="ECO:0000313" key="12">
    <source>
        <dbReference type="EMBL" id="SPW29778.1"/>
    </source>
</evidence>
<feature type="domain" description="Nudix hydrolase" evidence="11">
    <location>
        <begin position="409"/>
        <end position="525"/>
    </location>
</feature>
<dbReference type="Pfam" id="PF00854">
    <property type="entry name" value="PTR2"/>
    <property type="match status" value="1"/>
</dbReference>
<dbReference type="PROSITE" id="PS51462">
    <property type="entry name" value="NUDIX"/>
    <property type="match status" value="1"/>
</dbReference>
<reference evidence="12 13" key="1">
    <citation type="submission" date="2018-06" db="EMBL/GenBank/DDBJ databases">
        <authorList>
            <consortium name="Pathogen Informatics"/>
            <person name="Doyle S."/>
        </authorList>
    </citation>
    <scope>NUCLEOTIDE SEQUENCE [LARGE SCALE GENOMIC DNA]</scope>
    <source>
        <strain evidence="12 13">NCTC10254</strain>
    </source>
</reference>
<dbReference type="InterPro" id="IPR020084">
    <property type="entry name" value="NUDIX_hydrolase_CS"/>
</dbReference>
<dbReference type="PANTHER" id="PTHR43124">
    <property type="entry name" value="PURINE EFFLUX PUMP PBUE"/>
    <property type="match status" value="1"/>
</dbReference>
<dbReference type="AlphaFoldDB" id="A0A6H9XVL8"/>
<feature type="transmembrane region" description="Helical" evidence="9">
    <location>
        <begin position="173"/>
        <end position="191"/>
    </location>
</feature>
<feature type="transmembrane region" description="Helical" evidence="9">
    <location>
        <begin position="114"/>
        <end position="134"/>
    </location>
</feature>
<gene>
    <name evidence="12" type="primary">nudG</name>
    <name evidence="12" type="ORF">NCTC10254_01711</name>
</gene>
<dbReference type="RefSeq" id="WP_005527162.1">
    <property type="nucleotide sequence ID" value="NZ_CP050134.2"/>
</dbReference>
<evidence type="ECO:0000256" key="8">
    <source>
        <dbReference type="ARBA" id="ARBA00023136"/>
    </source>
</evidence>
<dbReference type="Pfam" id="PF00293">
    <property type="entry name" value="NUDIX"/>
    <property type="match status" value="1"/>
</dbReference>
<dbReference type="Gene3D" id="3.90.79.10">
    <property type="entry name" value="Nucleoside Triphosphate Pyrophosphohydrolase"/>
    <property type="match status" value="1"/>
</dbReference>
<dbReference type="InterPro" id="IPR000109">
    <property type="entry name" value="POT_fam"/>
</dbReference>
<dbReference type="InterPro" id="IPR036259">
    <property type="entry name" value="MFS_trans_sf"/>
</dbReference>
<dbReference type="InterPro" id="IPR001958">
    <property type="entry name" value="Tet-R_TetA/multi-R_MdtG-like"/>
</dbReference>
<organism evidence="12 13">
    <name type="scientific">Corynebacterium matruchotii</name>
    <dbReference type="NCBI Taxonomy" id="43768"/>
    <lineage>
        <taxon>Bacteria</taxon>
        <taxon>Bacillati</taxon>
        <taxon>Actinomycetota</taxon>
        <taxon>Actinomycetes</taxon>
        <taxon>Mycobacteriales</taxon>
        <taxon>Corynebacteriaceae</taxon>
        <taxon>Corynebacterium</taxon>
    </lineage>
</organism>
<name>A0A6H9XVL8_9CORY</name>
<feature type="transmembrane region" description="Helical" evidence="9">
    <location>
        <begin position="46"/>
        <end position="68"/>
    </location>
</feature>
<feature type="transmembrane region" description="Helical" evidence="9">
    <location>
        <begin position="222"/>
        <end position="244"/>
    </location>
</feature>
<feature type="transmembrane region" description="Helical" evidence="9">
    <location>
        <begin position="80"/>
        <end position="102"/>
    </location>
</feature>
<dbReference type="EC" id="3.6.1.-" evidence="12"/>
<dbReference type="SUPFAM" id="SSF103473">
    <property type="entry name" value="MFS general substrate transporter"/>
    <property type="match status" value="1"/>
</dbReference>
<dbReference type="InterPro" id="IPR015797">
    <property type="entry name" value="NUDIX_hydrolase-like_dom_sf"/>
</dbReference>
<dbReference type="Pfam" id="PF07690">
    <property type="entry name" value="MFS_1"/>
    <property type="match status" value="1"/>
</dbReference>
<evidence type="ECO:0000256" key="9">
    <source>
        <dbReference type="SAM" id="Phobius"/>
    </source>
</evidence>
<dbReference type="Gene3D" id="1.20.1250.20">
    <property type="entry name" value="MFS general substrate transporter like domains"/>
    <property type="match status" value="2"/>
</dbReference>
<evidence type="ECO:0000256" key="4">
    <source>
        <dbReference type="ARBA" id="ARBA00022475"/>
    </source>
</evidence>
<dbReference type="Proteomes" id="UP000249886">
    <property type="component" value="Unassembled WGS sequence"/>
</dbReference>
<dbReference type="PANTHER" id="PTHR43124:SF3">
    <property type="entry name" value="CHLORAMPHENICOL EFFLUX PUMP RV0191"/>
    <property type="match status" value="1"/>
</dbReference>
<dbReference type="EMBL" id="UARK01000018">
    <property type="protein sequence ID" value="SPW29778.1"/>
    <property type="molecule type" value="Genomic_DNA"/>
</dbReference>
<dbReference type="CDD" id="cd03425">
    <property type="entry name" value="NUDIX_MutT_NudA_like"/>
    <property type="match status" value="1"/>
</dbReference>
<feature type="transmembrane region" description="Helical" evidence="9">
    <location>
        <begin position="146"/>
        <end position="167"/>
    </location>
</feature>
<dbReference type="GO" id="GO:0016787">
    <property type="term" value="F:hydrolase activity"/>
    <property type="evidence" value="ECO:0007669"/>
    <property type="project" value="UniProtKB-KW"/>
</dbReference>
<dbReference type="InterPro" id="IPR011701">
    <property type="entry name" value="MFS"/>
</dbReference>
<dbReference type="CDD" id="cd17325">
    <property type="entry name" value="MFS_MdtG_SLC18_like"/>
    <property type="match status" value="1"/>
</dbReference>